<accession>A0A0C2JAS7</accession>
<organism evidence="1 2">
    <name type="scientific">Thelohanellus kitauei</name>
    <name type="common">Myxosporean</name>
    <dbReference type="NCBI Taxonomy" id="669202"/>
    <lineage>
        <taxon>Eukaryota</taxon>
        <taxon>Metazoa</taxon>
        <taxon>Cnidaria</taxon>
        <taxon>Myxozoa</taxon>
        <taxon>Myxosporea</taxon>
        <taxon>Bivalvulida</taxon>
        <taxon>Platysporina</taxon>
        <taxon>Myxobolidae</taxon>
        <taxon>Thelohanellus</taxon>
    </lineage>
</organism>
<reference evidence="1 2" key="1">
    <citation type="journal article" date="2014" name="Genome Biol. Evol.">
        <title>The genome of the myxosporean Thelohanellus kitauei shows adaptations to nutrient acquisition within its fish host.</title>
        <authorList>
            <person name="Yang Y."/>
            <person name="Xiong J."/>
            <person name="Zhou Z."/>
            <person name="Huo F."/>
            <person name="Miao W."/>
            <person name="Ran C."/>
            <person name="Liu Y."/>
            <person name="Zhang J."/>
            <person name="Feng J."/>
            <person name="Wang M."/>
            <person name="Wang M."/>
            <person name="Wang L."/>
            <person name="Yao B."/>
        </authorList>
    </citation>
    <scope>NUCLEOTIDE SEQUENCE [LARGE SCALE GENOMIC DNA]</scope>
    <source>
        <strain evidence="1">Wuqing</strain>
    </source>
</reference>
<name>A0A0C2JAS7_THEKT</name>
<protein>
    <submittedName>
        <fullName evidence="1">Uncharacterized protein</fullName>
    </submittedName>
</protein>
<evidence type="ECO:0000313" key="1">
    <source>
        <dbReference type="EMBL" id="KII74964.1"/>
    </source>
</evidence>
<evidence type="ECO:0000313" key="2">
    <source>
        <dbReference type="Proteomes" id="UP000031668"/>
    </source>
</evidence>
<keyword evidence="2" id="KW-1185">Reference proteome</keyword>
<sequence length="116" mass="13416">MKKRLIKNNTFEQSYSIVDKPDNDNNHSYSYPRVVKINKCFNYNSNSAPIFVELLSNRYRVDMNVDSDAEVSYIGKSLWKMIGSPTLQMCQKLKGYMGSIIPTLGKTYIDVEYQVI</sequence>
<proteinExistence type="predicted"/>
<dbReference type="EMBL" id="JWZT01000148">
    <property type="protein sequence ID" value="KII74964.1"/>
    <property type="molecule type" value="Genomic_DNA"/>
</dbReference>
<dbReference type="Proteomes" id="UP000031668">
    <property type="component" value="Unassembled WGS sequence"/>
</dbReference>
<dbReference type="AlphaFoldDB" id="A0A0C2JAS7"/>
<comment type="caution">
    <text evidence="1">The sequence shown here is derived from an EMBL/GenBank/DDBJ whole genome shotgun (WGS) entry which is preliminary data.</text>
</comment>
<gene>
    <name evidence="1" type="ORF">RF11_05408</name>
</gene>